<dbReference type="GO" id="GO:0045454">
    <property type="term" value="P:cell redox homeostasis"/>
    <property type="evidence" value="ECO:0007669"/>
    <property type="project" value="TreeGrafter"/>
</dbReference>
<keyword evidence="5" id="KW-0049">Antioxidant</keyword>
<evidence type="ECO:0000313" key="15">
    <source>
        <dbReference type="EMBL" id="QNI35083.1"/>
    </source>
</evidence>
<dbReference type="KEGG" id="adin:H7849_19885"/>
<comment type="subunit">
    <text evidence="2">Monomer.</text>
</comment>
<evidence type="ECO:0000256" key="3">
    <source>
        <dbReference type="ARBA" id="ARBA00013017"/>
    </source>
</evidence>
<evidence type="ECO:0000256" key="11">
    <source>
        <dbReference type="ARBA" id="ARBA00042639"/>
    </source>
</evidence>
<evidence type="ECO:0000256" key="9">
    <source>
        <dbReference type="ARBA" id="ARBA00032824"/>
    </source>
</evidence>
<dbReference type="EMBL" id="CP060394">
    <property type="protein sequence ID" value="QNI35083.1"/>
    <property type="molecule type" value="Genomic_DNA"/>
</dbReference>
<dbReference type="AlphaFoldDB" id="A0A7G8BRB3"/>
<dbReference type="Gene3D" id="3.40.30.10">
    <property type="entry name" value="Glutaredoxin"/>
    <property type="match status" value="1"/>
</dbReference>
<dbReference type="EC" id="1.11.1.24" evidence="3"/>
<dbReference type="FunFam" id="3.40.30.10:FF:000007">
    <property type="entry name" value="Thioredoxin-dependent thiol peroxidase"/>
    <property type="match status" value="1"/>
</dbReference>
<dbReference type="SUPFAM" id="SSF52833">
    <property type="entry name" value="Thioredoxin-like"/>
    <property type="match status" value="1"/>
</dbReference>
<evidence type="ECO:0000256" key="12">
    <source>
        <dbReference type="ARBA" id="ARBA00049091"/>
    </source>
</evidence>
<accession>A0A7G8BRB3</accession>
<dbReference type="PANTHER" id="PTHR42801:SF4">
    <property type="entry name" value="AHPC_TSA FAMILY PROTEIN"/>
    <property type="match status" value="1"/>
</dbReference>
<evidence type="ECO:0000256" key="4">
    <source>
        <dbReference type="ARBA" id="ARBA00022559"/>
    </source>
</evidence>
<comment type="function">
    <text evidence="1">Thiol-specific peroxidase that catalyzes the reduction of hydrogen peroxide and organic hydroperoxides to water and alcohols, respectively. Plays a role in cell protection against oxidative stress by detoxifying peroxides and as sensor of hydrogen peroxide-mediated signaling events.</text>
</comment>
<dbReference type="PIRSF" id="PIRSF000239">
    <property type="entry name" value="AHPC"/>
    <property type="match status" value="1"/>
</dbReference>
<evidence type="ECO:0000256" key="5">
    <source>
        <dbReference type="ARBA" id="ARBA00022862"/>
    </source>
</evidence>
<evidence type="ECO:0000256" key="10">
    <source>
        <dbReference type="ARBA" id="ARBA00038489"/>
    </source>
</evidence>
<sequence>MPQVGQQAPSFTLNSQEGKPVSLDSFRGKWVVLYFYPKDMTTGCTIEAHNFQRDQDKFLKENAVIVGVSVDSVDSHKQFCAKDSLNFTLLSDEEKKVVAEYGSLGNYAGFKIANRNTFLIDPQGKIVKVWTKVDPSHHSEEVLTALTAMEGQHS</sequence>
<dbReference type="GO" id="GO:0008379">
    <property type="term" value="F:thioredoxin peroxidase activity"/>
    <property type="evidence" value="ECO:0007669"/>
    <property type="project" value="TreeGrafter"/>
</dbReference>
<dbReference type="Pfam" id="PF00578">
    <property type="entry name" value="AhpC-TSA"/>
    <property type="match status" value="1"/>
</dbReference>
<dbReference type="PANTHER" id="PTHR42801">
    <property type="entry name" value="THIOREDOXIN-DEPENDENT PEROXIDE REDUCTASE"/>
    <property type="match status" value="1"/>
</dbReference>
<gene>
    <name evidence="15" type="ORF">H7849_19885</name>
</gene>
<dbReference type="InterPro" id="IPR024706">
    <property type="entry name" value="Peroxiredoxin_AhpC-typ"/>
</dbReference>
<evidence type="ECO:0000256" key="8">
    <source>
        <dbReference type="ARBA" id="ARBA00023284"/>
    </source>
</evidence>
<comment type="similarity">
    <text evidence="10">Belongs to the peroxiredoxin family. BCP/PrxQ subfamily.</text>
</comment>
<keyword evidence="6" id="KW-0560">Oxidoreductase</keyword>
<proteinExistence type="inferred from homology"/>
<evidence type="ECO:0000259" key="14">
    <source>
        <dbReference type="PROSITE" id="PS51352"/>
    </source>
</evidence>
<dbReference type="InterPro" id="IPR036249">
    <property type="entry name" value="Thioredoxin-like_sf"/>
</dbReference>
<dbReference type="InterPro" id="IPR013766">
    <property type="entry name" value="Thioredoxin_domain"/>
</dbReference>
<evidence type="ECO:0000256" key="13">
    <source>
        <dbReference type="PIRSR" id="PIRSR000239-1"/>
    </source>
</evidence>
<keyword evidence="4" id="KW-0575">Peroxidase</keyword>
<name>A0A7G8BRB3_9BACT</name>
<evidence type="ECO:0000256" key="2">
    <source>
        <dbReference type="ARBA" id="ARBA00011245"/>
    </source>
</evidence>
<evidence type="ECO:0000256" key="1">
    <source>
        <dbReference type="ARBA" id="ARBA00003330"/>
    </source>
</evidence>
<dbReference type="Proteomes" id="UP000515312">
    <property type="component" value="Chromosome"/>
</dbReference>
<feature type="active site" description="Cysteine sulfenic acid (-SOH) intermediate; for peroxidase activity" evidence="13">
    <location>
        <position position="44"/>
    </location>
</feature>
<keyword evidence="8" id="KW-0676">Redox-active center</keyword>
<reference evidence="15 16" key="1">
    <citation type="submission" date="2020-08" db="EMBL/GenBank/DDBJ databases">
        <title>Edaphobacter telluris sp. nov. and Acidobacterium dinghuensis sp. nov., two acidobacteria isolated from forest soil.</title>
        <authorList>
            <person name="Fu J."/>
            <person name="Qiu L."/>
        </authorList>
    </citation>
    <scope>NUCLEOTIDE SEQUENCE [LARGE SCALE GENOMIC DNA]</scope>
    <source>
        <strain evidence="15">4Y35</strain>
    </source>
</reference>
<evidence type="ECO:0000256" key="6">
    <source>
        <dbReference type="ARBA" id="ARBA00023002"/>
    </source>
</evidence>
<dbReference type="PROSITE" id="PS51352">
    <property type="entry name" value="THIOREDOXIN_2"/>
    <property type="match status" value="1"/>
</dbReference>
<protein>
    <recommendedName>
        <fullName evidence="3">thioredoxin-dependent peroxiredoxin</fullName>
        <ecNumber evidence="3">1.11.1.24</ecNumber>
    </recommendedName>
    <alternativeName>
        <fullName evidence="9">Thioredoxin peroxidase</fullName>
    </alternativeName>
    <alternativeName>
        <fullName evidence="11">Thioredoxin-dependent peroxiredoxin Bcp</fullName>
    </alternativeName>
</protein>
<evidence type="ECO:0000256" key="7">
    <source>
        <dbReference type="ARBA" id="ARBA00023157"/>
    </source>
</evidence>
<dbReference type="GO" id="GO:0034599">
    <property type="term" value="P:cellular response to oxidative stress"/>
    <property type="evidence" value="ECO:0007669"/>
    <property type="project" value="TreeGrafter"/>
</dbReference>
<comment type="catalytic activity">
    <reaction evidence="12">
        <text>a hydroperoxide + [thioredoxin]-dithiol = an alcohol + [thioredoxin]-disulfide + H2O</text>
        <dbReference type="Rhea" id="RHEA:62620"/>
        <dbReference type="Rhea" id="RHEA-COMP:10698"/>
        <dbReference type="Rhea" id="RHEA-COMP:10700"/>
        <dbReference type="ChEBI" id="CHEBI:15377"/>
        <dbReference type="ChEBI" id="CHEBI:29950"/>
        <dbReference type="ChEBI" id="CHEBI:30879"/>
        <dbReference type="ChEBI" id="CHEBI:35924"/>
        <dbReference type="ChEBI" id="CHEBI:50058"/>
        <dbReference type="EC" id="1.11.1.24"/>
    </reaction>
</comment>
<dbReference type="InterPro" id="IPR000866">
    <property type="entry name" value="AhpC/TSA"/>
</dbReference>
<keyword evidence="16" id="KW-1185">Reference proteome</keyword>
<organism evidence="15 16">
    <name type="scientific">Alloacidobacterium dinghuense</name>
    <dbReference type="NCBI Taxonomy" id="2763107"/>
    <lineage>
        <taxon>Bacteria</taxon>
        <taxon>Pseudomonadati</taxon>
        <taxon>Acidobacteriota</taxon>
        <taxon>Terriglobia</taxon>
        <taxon>Terriglobales</taxon>
        <taxon>Acidobacteriaceae</taxon>
        <taxon>Alloacidobacterium</taxon>
    </lineage>
</organism>
<dbReference type="InterPro" id="IPR050924">
    <property type="entry name" value="Peroxiredoxin_BCP/PrxQ"/>
</dbReference>
<keyword evidence="7" id="KW-1015">Disulfide bond</keyword>
<feature type="domain" description="Thioredoxin" evidence="14">
    <location>
        <begin position="2"/>
        <end position="151"/>
    </location>
</feature>
<evidence type="ECO:0000313" key="16">
    <source>
        <dbReference type="Proteomes" id="UP000515312"/>
    </source>
</evidence>
<dbReference type="CDD" id="cd03017">
    <property type="entry name" value="PRX_BCP"/>
    <property type="match status" value="1"/>
</dbReference>
<dbReference type="GO" id="GO:0005737">
    <property type="term" value="C:cytoplasm"/>
    <property type="evidence" value="ECO:0007669"/>
    <property type="project" value="TreeGrafter"/>
</dbReference>